<feature type="region of interest" description="Disordered" evidence="1">
    <location>
        <begin position="289"/>
        <end position="332"/>
    </location>
</feature>
<dbReference type="EMBL" id="JABJVM010000009">
    <property type="protein sequence ID" value="MBA3926701.1"/>
    <property type="molecule type" value="Genomic_DNA"/>
</dbReference>
<dbReference type="Pfam" id="PF16403">
    <property type="entry name" value="Bact_surface_Ig-like"/>
    <property type="match status" value="2"/>
</dbReference>
<dbReference type="AlphaFoldDB" id="A0A7W1YGH9"/>
<evidence type="ECO:0000259" key="3">
    <source>
        <dbReference type="Pfam" id="PF16403"/>
    </source>
</evidence>
<evidence type="ECO:0000256" key="2">
    <source>
        <dbReference type="SAM" id="SignalP"/>
    </source>
</evidence>
<proteinExistence type="predicted"/>
<protein>
    <submittedName>
        <fullName evidence="4">DUF5011 domain-containing protein</fullName>
    </submittedName>
</protein>
<dbReference type="Proteomes" id="UP000548787">
    <property type="component" value="Unassembled WGS sequence"/>
</dbReference>
<dbReference type="InterPro" id="IPR032179">
    <property type="entry name" value="Cry22Aa_Ig-like"/>
</dbReference>
<feature type="domain" description="Pesticidal crystal protein Cry22Aa Ig-like" evidence="3">
    <location>
        <begin position="132"/>
        <end position="203"/>
    </location>
</feature>
<comment type="caution">
    <text evidence="4">The sequence shown here is derived from an EMBL/GenBank/DDBJ whole genome shotgun (WGS) entry which is preliminary data.</text>
</comment>
<dbReference type="RefSeq" id="WP_181676850.1">
    <property type="nucleotide sequence ID" value="NZ_JABJVM010000009.1"/>
</dbReference>
<keyword evidence="2" id="KW-0732">Signal</keyword>
<accession>A0A7W1YGH9</accession>
<dbReference type="Gene3D" id="2.60.40.10">
    <property type="entry name" value="Immunoglobulins"/>
    <property type="match status" value="3"/>
</dbReference>
<evidence type="ECO:0000256" key="1">
    <source>
        <dbReference type="SAM" id="MobiDB-lite"/>
    </source>
</evidence>
<feature type="chain" id="PRO_5031063092" evidence="2">
    <location>
        <begin position="31"/>
        <end position="435"/>
    </location>
</feature>
<sequence>MNAKKSISCFLIASFLIITPLSLESVQANAAEVPAVTMMTAPVSTQLTVNSVNDVDQFISGTGIPGDYVSILNITQNKSVVNNILVDENGNYSYQVPDQELKVGDKITVHDSQVSGGLQVSTTVIGTEAPVITGESVTEINPGSTFDPMDTMKATDKEDGDITNQLVVTSNPVDTGKPGDYDVVYEVTDSHGNTTTFTREVIVTEAPTIDGEQNTTVDANADFDPMVGMQANDKEDGDITSLIDVTQNDVDTSIAGDYEVLYQVTDSDGNTTTFTRVVTVLEAPVIVDDGTANNGTAANNNNDTTNNQTVSGTTTQETQRGASVTDGSVNVDTTTDTMTATAQAQSGTTKTEATTPQKTATMEQEVAAVDNNNDTTQTPNTTQQMTVKAASSSDEATNALSEPEETLPVTTGKRRHVIIPGAGLIIIAYRMLRRF</sequence>
<organism evidence="4 5">
    <name type="scientific">Listeria rustica</name>
    <dbReference type="NCBI Taxonomy" id="2713503"/>
    <lineage>
        <taxon>Bacteria</taxon>
        <taxon>Bacillati</taxon>
        <taxon>Bacillota</taxon>
        <taxon>Bacilli</taxon>
        <taxon>Bacillales</taxon>
        <taxon>Listeriaceae</taxon>
        <taxon>Listeria</taxon>
    </lineage>
</organism>
<feature type="compositionally biased region" description="Polar residues" evidence="1">
    <location>
        <begin position="317"/>
        <end position="331"/>
    </location>
</feature>
<evidence type="ECO:0000313" key="5">
    <source>
        <dbReference type="Proteomes" id="UP000548787"/>
    </source>
</evidence>
<dbReference type="InterPro" id="IPR013783">
    <property type="entry name" value="Ig-like_fold"/>
</dbReference>
<reference evidence="4 5" key="1">
    <citation type="submission" date="2020-05" db="EMBL/GenBank/DDBJ databases">
        <authorList>
            <person name="Carlin C.R."/>
        </authorList>
    </citation>
    <scope>NUCLEOTIDE SEQUENCE [LARGE SCALE GENOMIC DNA]</scope>
    <source>
        <strain evidence="4 5">FSL W9-0585</strain>
    </source>
</reference>
<gene>
    <name evidence="4" type="ORF">HPK16_10150</name>
</gene>
<feature type="compositionally biased region" description="Low complexity" evidence="1">
    <location>
        <begin position="289"/>
        <end position="316"/>
    </location>
</feature>
<reference evidence="4 5" key="2">
    <citation type="submission" date="2020-08" db="EMBL/GenBank/DDBJ databases">
        <title>Listeria ohnekaius sp. nov. and Listeria portnoyii sp. nov. isolated from non-agricultural and natural environments.</title>
        <authorList>
            <person name="Weller D."/>
            <person name="Belias A.M."/>
            <person name="Liao J."/>
            <person name="Guo S."/>
            <person name="Orsi R.H."/>
            <person name="Wiedmann M."/>
        </authorList>
    </citation>
    <scope>NUCLEOTIDE SEQUENCE [LARGE SCALE GENOMIC DNA]</scope>
    <source>
        <strain evidence="4 5">FSL W9-0585</strain>
    </source>
</reference>
<name>A0A7W1YGH9_9LIST</name>
<feature type="signal peptide" evidence="2">
    <location>
        <begin position="1"/>
        <end position="30"/>
    </location>
</feature>
<feature type="domain" description="Pesticidal crystal protein Cry22Aa Ig-like" evidence="3">
    <location>
        <begin position="208"/>
        <end position="280"/>
    </location>
</feature>
<keyword evidence="5" id="KW-1185">Reference proteome</keyword>
<evidence type="ECO:0000313" key="4">
    <source>
        <dbReference type="EMBL" id="MBA3926701.1"/>
    </source>
</evidence>